<evidence type="ECO:0000259" key="4">
    <source>
        <dbReference type="PROSITE" id="PS50902"/>
    </source>
</evidence>
<dbReference type="Proteomes" id="UP000253426">
    <property type="component" value="Unassembled WGS sequence"/>
</dbReference>
<proteinExistence type="predicted"/>
<protein>
    <submittedName>
        <fullName evidence="5">Flavodoxin-like protein</fullName>
    </submittedName>
</protein>
<dbReference type="PRINTS" id="PR00369">
    <property type="entry name" value="FLAVODOXIN"/>
</dbReference>
<dbReference type="GO" id="GO:0010181">
    <property type="term" value="F:FMN binding"/>
    <property type="evidence" value="ECO:0007669"/>
    <property type="project" value="InterPro"/>
</dbReference>
<reference evidence="5 6" key="1">
    <citation type="submission" date="2018-06" db="EMBL/GenBank/DDBJ databases">
        <title>Genomic Encyclopedia of Type Strains, Phase IV (KMG-IV): sequencing the most valuable type-strain genomes for metagenomic binning, comparative biology and taxonomic classification.</title>
        <authorList>
            <person name="Goeker M."/>
        </authorList>
    </citation>
    <scope>NUCLEOTIDE SEQUENCE [LARGE SCALE GENOMIC DNA]</scope>
    <source>
        <strain evidence="5 6">DSM 25532</strain>
    </source>
</reference>
<dbReference type="PANTHER" id="PTHR19384">
    <property type="entry name" value="NITRIC OXIDE SYNTHASE-RELATED"/>
    <property type="match status" value="1"/>
</dbReference>
<evidence type="ECO:0000256" key="3">
    <source>
        <dbReference type="ARBA" id="ARBA00022643"/>
    </source>
</evidence>
<evidence type="ECO:0000313" key="6">
    <source>
        <dbReference type="Proteomes" id="UP000253426"/>
    </source>
</evidence>
<dbReference type="InterPro" id="IPR029039">
    <property type="entry name" value="Flavoprotein-like_sf"/>
</dbReference>
<dbReference type="InterPro" id="IPR008254">
    <property type="entry name" value="Flavodoxin/NO_synth"/>
</dbReference>
<keyword evidence="3" id="KW-0288">FMN</keyword>
<accession>A0A366HSR3</accession>
<dbReference type="GO" id="GO:0005829">
    <property type="term" value="C:cytosol"/>
    <property type="evidence" value="ECO:0007669"/>
    <property type="project" value="TreeGrafter"/>
</dbReference>
<comment type="cofactor">
    <cofactor evidence="1">
        <name>FMN</name>
        <dbReference type="ChEBI" id="CHEBI:58210"/>
    </cofactor>
</comment>
<dbReference type="Gene3D" id="3.40.50.360">
    <property type="match status" value="1"/>
</dbReference>
<dbReference type="PANTHER" id="PTHR19384:SF128">
    <property type="entry name" value="NADPH OXIDOREDUCTASE A"/>
    <property type="match status" value="1"/>
</dbReference>
<sequence>MRPLDFGPTTFTPMKSSILVIFGSVTGNSEYCADKTAKELREKGHEVVSENMADADPMMLKEHETVLIITSTYGDGEPPDGAEDFYNAVVKKGGLDLSHAQFSVLALGDTGYDQFCKCGIDFDAALETQGAQRIHPIVLADTDYDAPFDEWKKGVFAAIAERRAVTA</sequence>
<feature type="domain" description="Flavodoxin-like" evidence="4">
    <location>
        <begin position="18"/>
        <end position="156"/>
    </location>
</feature>
<dbReference type="AlphaFoldDB" id="A0A366HSR3"/>
<dbReference type="GO" id="GO:0050660">
    <property type="term" value="F:flavin adenine dinucleotide binding"/>
    <property type="evidence" value="ECO:0007669"/>
    <property type="project" value="TreeGrafter"/>
</dbReference>
<dbReference type="SUPFAM" id="SSF52218">
    <property type="entry name" value="Flavoproteins"/>
    <property type="match status" value="1"/>
</dbReference>
<dbReference type="PROSITE" id="PS50902">
    <property type="entry name" value="FLAVODOXIN_LIKE"/>
    <property type="match status" value="1"/>
</dbReference>
<keyword evidence="6" id="KW-1185">Reference proteome</keyword>
<dbReference type="InterPro" id="IPR001094">
    <property type="entry name" value="Flavdoxin-like"/>
</dbReference>
<evidence type="ECO:0000256" key="1">
    <source>
        <dbReference type="ARBA" id="ARBA00001917"/>
    </source>
</evidence>
<dbReference type="EMBL" id="QNRR01000001">
    <property type="protein sequence ID" value="RBP47313.1"/>
    <property type="molecule type" value="Genomic_DNA"/>
</dbReference>
<comment type="caution">
    <text evidence="5">The sequence shown here is derived from an EMBL/GenBank/DDBJ whole genome shotgun (WGS) entry which is preliminary data.</text>
</comment>
<dbReference type="Pfam" id="PF00258">
    <property type="entry name" value="Flavodoxin_1"/>
    <property type="match status" value="1"/>
</dbReference>
<dbReference type="OrthoDB" id="9816402at2"/>
<name>A0A366HSR3_9BACT</name>
<organism evidence="5 6">
    <name type="scientific">Roseimicrobium gellanilyticum</name>
    <dbReference type="NCBI Taxonomy" id="748857"/>
    <lineage>
        <taxon>Bacteria</taxon>
        <taxon>Pseudomonadati</taxon>
        <taxon>Verrucomicrobiota</taxon>
        <taxon>Verrucomicrobiia</taxon>
        <taxon>Verrucomicrobiales</taxon>
        <taxon>Verrucomicrobiaceae</taxon>
        <taxon>Roseimicrobium</taxon>
    </lineage>
</organism>
<keyword evidence="2" id="KW-0285">Flavoprotein</keyword>
<evidence type="ECO:0000313" key="5">
    <source>
        <dbReference type="EMBL" id="RBP47313.1"/>
    </source>
</evidence>
<dbReference type="GO" id="GO:0016491">
    <property type="term" value="F:oxidoreductase activity"/>
    <property type="evidence" value="ECO:0007669"/>
    <property type="project" value="TreeGrafter"/>
</dbReference>
<evidence type="ECO:0000256" key="2">
    <source>
        <dbReference type="ARBA" id="ARBA00022630"/>
    </source>
</evidence>
<gene>
    <name evidence="5" type="ORF">DES53_101110</name>
</gene>